<feature type="domain" description="Response regulatory" evidence="2">
    <location>
        <begin position="1"/>
        <end position="41"/>
    </location>
</feature>
<dbReference type="AlphaFoldDB" id="A0A5B8LJI6"/>
<dbReference type="InterPro" id="IPR001789">
    <property type="entry name" value="Sig_transdc_resp-reg_receiver"/>
</dbReference>
<dbReference type="OrthoDB" id="7326651at2"/>
<dbReference type="InterPro" id="IPR011006">
    <property type="entry name" value="CheY-like_superfamily"/>
</dbReference>
<dbReference type="Proteomes" id="UP000315673">
    <property type="component" value="Chromosome"/>
</dbReference>
<dbReference type="Gene3D" id="3.40.50.2300">
    <property type="match status" value="1"/>
</dbReference>
<gene>
    <name evidence="3" type="ORF">FPZ24_14010</name>
</gene>
<comment type="caution">
    <text evidence="1">Lacks conserved residue(s) required for the propagation of feature annotation.</text>
</comment>
<dbReference type="EMBL" id="CP042306">
    <property type="protein sequence ID" value="QDZ08447.1"/>
    <property type="molecule type" value="Genomic_DNA"/>
</dbReference>
<evidence type="ECO:0000313" key="4">
    <source>
        <dbReference type="Proteomes" id="UP000315673"/>
    </source>
</evidence>
<organism evidence="3 4">
    <name type="scientific">Sphingomonas panacisoli</name>
    <dbReference type="NCBI Taxonomy" id="1813879"/>
    <lineage>
        <taxon>Bacteria</taxon>
        <taxon>Pseudomonadati</taxon>
        <taxon>Pseudomonadota</taxon>
        <taxon>Alphaproteobacteria</taxon>
        <taxon>Sphingomonadales</taxon>
        <taxon>Sphingomonadaceae</taxon>
        <taxon>Sphingomonas</taxon>
    </lineage>
</organism>
<evidence type="ECO:0000256" key="1">
    <source>
        <dbReference type="PROSITE-ProRule" id="PRU00169"/>
    </source>
</evidence>
<dbReference type="PROSITE" id="PS50110">
    <property type="entry name" value="RESPONSE_REGULATORY"/>
    <property type="match status" value="1"/>
</dbReference>
<proteinExistence type="predicted"/>
<dbReference type="SUPFAM" id="SSF52172">
    <property type="entry name" value="CheY-like"/>
    <property type="match status" value="1"/>
</dbReference>
<keyword evidence="4" id="KW-1185">Reference proteome</keyword>
<name>A0A5B8LJI6_9SPHN</name>
<evidence type="ECO:0000313" key="3">
    <source>
        <dbReference type="EMBL" id="QDZ08447.1"/>
    </source>
</evidence>
<dbReference type="KEGG" id="spai:FPZ24_14010"/>
<accession>A0A5B8LJI6</accession>
<sequence length="63" mass="6436">MMLTSKASHLHIDLADKGGADDYVTKPFDVASIPDRVAALLRGAGIARAALEGAAAGDAIEDD</sequence>
<evidence type="ECO:0000259" key="2">
    <source>
        <dbReference type="PROSITE" id="PS50110"/>
    </source>
</evidence>
<dbReference type="GO" id="GO:0000160">
    <property type="term" value="P:phosphorelay signal transduction system"/>
    <property type="evidence" value="ECO:0007669"/>
    <property type="project" value="InterPro"/>
</dbReference>
<protein>
    <recommendedName>
        <fullName evidence="2">Response regulatory domain-containing protein</fullName>
    </recommendedName>
</protein>
<reference evidence="3 4" key="1">
    <citation type="submission" date="2019-07" db="EMBL/GenBank/DDBJ databases">
        <title>Full genome sequence of Sphingomonas sp. 4R-6-7(HKS19).</title>
        <authorList>
            <person name="Im W.-T."/>
        </authorList>
    </citation>
    <scope>NUCLEOTIDE SEQUENCE [LARGE SCALE GENOMIC DNA]</scope>
    <source>
        <strain evidence="3 4">HKS19</strain>
    </source>
</reference>